<dbReference type="PANTHER" id="PTHR43584">
    <property type="entry name" value="NUCLEOTIDYL TRANSFERASE"/>
    <property type="match status" value="1"/>
</dbReference>
<dbReference type="EMBL" id="CP000554">
    <property type="protein sequence ID" value="ABM79672.1"/>
    <property type="molecule type" value="Genomic_DNA"/>
</dbReference>
<name>A2CDW2_PROM3</name>
<dbReference type="GO" id="GO:0016779">
    <property type="term" value="F:nucleotidyltransferase activity"/>
    <property type="evidence" value="ECO:0007669"/>
    <property type="project" value="UniProtKB-KW"/>
</dbReference>
<dbReference type="Pfam" id="PF12804">
    <property type="entry name" value="NTP_transf_3"/>
    <property type="match status" value="1"/>
</dbReference>
<dbReference type="AlphaFoldDB" id="A2CDW2"/>
<protein>
    <recommendedName>
        <fullName evidence="3">MobA-like NTP transferase domain-containing protein</fullName>
    </recommendedName>
</protein>
<sequence length="244" mass="27917">MINAPPLLRAIILAAGRGSRMKALTREKPKCLVSVRGKSLIDWQLETFHECDIQDIAIVTGYKKNHLTNRGLVEFHNQHWENTNMVCSLQCASSWLENYPCIVTYSDIFFEPSAVKLLLSSTSSIAITYDPNWLSLWQRRFEDPLVDAETFRVSDNQTLLEIGNRPSNLDTIQGQYMGLLSFTPKGWCEMFNMISSLKDYNVKSMHMTDALQKLIELNRISIHALPYFGEWGEIDSVSDLSVYQ</sequence>
<dbReference type="PANTHER" id="PTHR43584:SF8">
    <property type="entry name" value="N-ACETYLMURAMATE ALPHA-1-PHOSPHATE URIDYLYLTRANSFERASE"/>
    <property type="match status" value="1"/>
</dbReference>
<feature type="domain" description="MobA-like NTP transferase" evidence="3">
    <location>
        <begin position="10"/>
        <end position="122"/>
    </location>
</feature>
<dbReference type="KEGG" id="pmf:P9303_29421"/>
<evidence type="ECO:0000259" key="3">
    <source>
        <dbReference type="Pfam" id="PF12804"/>
    </source>
</evidence>
<evidence type="ECO:0000256" key="1">
    <source>
        <dbReference type="ARBA" id="ARBA00022679"/>
    </source>
</evidence>
<evidence type="ECO:0000313" key="5">
    <source>
        <dbReference type="Proteomes" id="UP000002274"/>
    </source>
</evidence>
<accession>A2CDW2</accession>
<dbReference type="HOGENOM" id="CLU_029499_5_1_3"/>
<keyword evidence="1" id="KW-0808">Transferase</keyword>
<dbReference type="InterPro" id="IPR025877">
    <property type="entry name" value="MobA-like_NTP_Trfase"/>
</dbReference>
<gene>
    <name evidence="4" type="ordered locus">P9303_29421</name>
</gene>
<dbReference type="Proteomes" id="UP000002274">
    <property type="component" value="Chromosome"/>
</dbReference>
<dbReference type="InterPro" id="IPR050065">
    <property type="entry name" value="GlmU-like"/>
</dbReference>
<dbReference type="SUPFAM" id="SSF53448">
    <property type="entry name" value="Nucleotide-diphospho-sugar transferases"/>
    <property type="match status" value="1"/>
</dbReference>
<dbReference type="InterPro" id="IPR029044">
    <property type="entry name" value="Nucleotide-diphossugar_trans"/>
</dbReference>
<dbReference type="CDD" id="cd02523">
    <property type="entry name" value="PC_cytidylyltransferase"/>
    <property type="match status" value="1"/>
</dbReference>
<evidence type="ECO:0000313" key="4">
    <source>
        <dbReference type="EMBL" id="ABM79672.1"/>
    </source>
</evidence>
<keyword evidence="2" id="KW-0548">Nucleotidyltransferase</keyword>
<reference evidence="4 5" key="1">
    <citation type="journal article" date="2007" name="PLoS Genet.">
        <title>Patterns and implications of gene gain and loss in the evolution of Prochlorococcus.</title>
        <authorList>
            <person name="Kettler G.C."/>
            <person name="Martiny A.C."/>
            <person name="Huang K."/>
            <person name="Zucker J."/>
            <person name="Coleman M.L."/>
            <person name="Rodrigue S."/>
            <person name="Chen F."/>
            <person name="Lapidus A."/>
            <person name="Ferriera S."/>
            <person name="Johnson J."/>
            <person name="Steglich C."/>
            <person name="Church G.M."/>
            <person name="Richardson P."/>
            <person name="Chisholm S.W."/>
        </authorList>
    </citation>
    <scope>NUCLEOTIDE SEQUENCE [LARGE SCALE GENOMIC DNA]</scope>
    <source>
        <strain evidence="4 5">MIT 9303</strain>
    </source>
</reference>
<dbReference type="STRING" id="59922.P9303_29421"/>
<proteinExistence type="predicted"/>
<dbReference type="Gene3D" id="3.90.550.10">
    <property type="entry name" value="Spore Coat Polysaccharide Biosynthesis Protein SpsA, Chain A"/>
    <property type="match status" value="1"/>
</dbReference>
<evidence type="ECO:0000256" key="2">
    <source>
        <dbReference type="ARBA" id="ARBA00022695"/>
    </source>
</evidence>
<organism evidence="4 5">
    <name type="scientific">Prochlorococcus marinus (strain MIT 9303)</name>
    <dbReference type="NCBI Taxonomy" id="59922"/>
    <lineage>
        <taxon>Bacteria</taxon>
        <taxon>Bacillati</taxon>
        <taxon>Cyanobacteriota</taxon>
        <taxon>Cyanophyceae</taxon>
        <taxon>Synechococcales</taxon>
        <taxon>Prochlorococcaceae</taxon>
        <taxon>Prochlorococcus</taxon>
    </lineage>
</organism>